<sequence>MQCYTELTPPTAVTHSVALPFISAQSNTLVVAKASLLQIFTTKAISADLDSTQSTAQQPTRLSSKYDSRLNNDDDKLESSFLGGDAIILKSDRANNTKLVLIAEIPLSGTITGLARIKTPSTKSGGDLLLIAFKDAKLSLVEWDPERHSLNTVSIHYYEQDELYGSPWAAPLSDYVNFLAADPGSRCAALKFGPRNLAILRFKQPDEDMGMDDWDEELDGPRPVKDLSSAVVNGTSNIEETPYSPSFVLRLPNLDPSLLHPVHLAFLHEYREPTFGILSSTQSPSNSMGRKDHLSYMVFTLDLQQKASTTILSVGGLPQDLFRVVALPAPVGGALLVGANELIHINQSGKPHSVAVNPLAKQSTSFGLVDQSDLDLKLEGCAIDVLSAENGELLLVLQDGRLALITFRIDGRTVSGLSVKLIPKEAGGETVPCSVSSLTRIGRGNMFAGIEDGDSLVLGWTRKQSQTSRRKSKIQDLGMDVDDEDFDDDEDDLYGDEAPGIQPTASAGNTGKAGDLSFRIHDRLISIAPIRAMTYGKSATLPGSGEAEANSPGVRSELHLACAVGRGNASSLAVMNREIQPRIIGRFEFPEARGFWTMCAQKPLPKSIQGDRGGSTVGNDYGTSNQYDKYMIVAKVDLDGYETSDVYALTAAGFETLTGTEFEPAAGFTVEAGTMGRHSRVIQVLKSEVRCYDGDLGLSQILPMLDEETGAEPRVITASIADPYLLLIRDDSSAFVAHMDNNSELEEVEKGDSLTSTKWVTGCLYADKSGTFSETQSNGDAKSGENVLMFLLGATGALHIYRLPDLSKPVYVAQGLSYIPPSLSADYSARKGTAKETVREILVADLGDTTHDSPYLILRHANDDLTLYQPRRNPRGGPGDLSKTLSFQKLPNPVFAKDPQEVVQDDATHQPRFLPLRPCGNIAGYSTVFLPGASPSFLIKSAKSIPRVIGLQGSGVQAMSSFHTEGCERGFIYADSQGIARVTELPSDYSYAEIGMAVKKIPLNIDCSAVAFHPPTECYVLGCNSSVPFELPKDDDYHKEWARESLTSKPMVDRGILKLLTPVNWSVIDSVEMEPYEIVMCVETLNLEVSESTNERKQLIAVGTALSRGEDLPIRGRVYVYGIADVIPEPGRPETSKKLKLVAKEDIPRGAVTAISEVGTQGLMLVAQGQKCMVRGLKEDGTLLPVAFMDMNCYVTSVKELPGTGLCVMSDAFKGLWFTGYTEEPYKMMLFGKSATRLEILNADFLPDGKELFIVASDADGNIHILQFDPERELSRPSPFPRTPQRRCLIC</sequence>
<reference evidence="6" key="1">
    <citation type="submission" date="2023-06" db="EMBL/GenBank/DDBJ databases">
        <title>Genome-scale phylogeny and comparative genomics of the fungal order Sordariales.</title>
        <authorList>
            <consortium name="Lawrence Berkeley National Laboratory"/>
            <person name="Hensen N."/>
            <person name="Bonometti L."/>
            <person name="Westerberg I."/>
            <person name="Brannstrom I.O."/>
            <person name="Guillou S."/>
            <person name="Cros-Aarteil S."/>
            <person name="Calhoun S."/>
            <person name="Haridas S."/>
            <person name="Kuo A."/>
            <person name="Mondo S."/>
            <person name="Pangilinan J."/>
            <person name="Riley R."/>
            <person name="Labutti K."/>
            <person name="Andreopoulos B."/>
            <person name="Lipzen A."/>
            <person name="Chen C."/>
            <person name="Yanf M."/>
            <person name="Daum C."/>
            <person name="Ng V."/>
            <person name="Clum A."/>
            <person name="Steindorff A."/>
            <person name="Ohm R."/>
            <person name="Martin F."/>
            <person name="Silar P."/>
            <person name="Natvig D."/>
            <person name="Lalanne C."/>
            <person name="Gautier V."/>
            <person name="Ament-Velasquez S.L."/>
            <person name="Kruys A."/>
            <person name="Hutchinson M.I."/>
            <person name="Powell A.J."/>
            <person name="Barry K."/>
            <person name="Miller A.N."/>
            <person name="Grigoriev I.V."/>
            <person name="Debuchy R."/>
            <person name="Gladieux P."/>
            <person name="Thoren M.H."/>
            <person name="Johannesson H."/>
        </authorList>
    </citation>
    <scope>NUCLEOTIDE SEQUENCE</scope>
    <source>
        <strain evidence="6">8032-3</strain>
    </source>
</reference>
<dbReference type="GO" id="GO:0003676">
    <property type="term" value="F:nucleic acid binding"/>
    <property type="evidence" value="ECO:0007669"/>
    <property type="project" value="InterPro"/>
</dbReference>
<evidence type="ECO:0000259" key="4">
    <source>
        <dbReference type="Pfam" id="PF10433"/>
    </source>
</evidence>
<dbReference type="GeneID" id="85311150"/>
<dbReference type="InterPro" id="IPR004871">
    <property type="entry name" value="RSE1/DDB1/CPSF1_C"/>
</dbReference>
<dbReference type="Pfam" id="PF23726">
    <property type="entry name" value="Beta-prop_RSE1_2nd"/>
    <property type="match status" value="1"/>
</dbReference>
<comment type="caution">
    <text evidence="6">The sequence shown here is derived from an EMBL/GenBank/DDBJ whole genome shotgun (WGS) entry which is preliminary data.</text>
</comment>
<comment type="subcellular location">
    <subcellularLocation>
        <location evidence="1">Nucleus</location>
    </subcellularLocation>
</comment>
<dbReference type="PANTHER" id="PTHR10644">
    <property type="entry name" value="DNA REPAIR/RNA PROCESSING CPSF FAMILY"/>
    <property type="match status" value="1"/>
</dbReference>
<evidence type="ECO:0000256" key="1">
    <source>
        <dbReference type="ARBA" id="ARBA00004123"/>
    </source>
</evidence>
<organism evidence="6 7">
    <name type="scientific">Phialemonium atrogriseum</name>
    <dbReference type="NCBI Taxonomy" id="1093897"/>
    <lineage>
        <taxon>Eukaryota</taxon>
        <taxon>Fungi</taxon>
        <taxon>Dikarya</taxon>
        <taxon>Ascomycota</taxon>
        <taxon>Pezizomycotina</taxon>
        <taxon>Sordariomycetes</taxon>
        <taxon>Sordariomycetidae</taxon>
        <taxon>Cephalothecales</taxon>
        <taxon>Cephalothecaceae</taxon>
        <taxon>Phialemonium</taxon>
    </lineage>
</organism>
<dbReference type="RefSeq" id="XP_060283293.1">
    <property type="nucleotide sequence ID" value="XM_060427963.1"/>
</dbReference>
<feature type="domain" description="RSE1/DDB1/CPSF1 second beta-propeller" evidence="5">
    <location>
        <begin position="581"/>
        <end position="983"/>
    </location>
</feature>
<name>A0AAJ0BZB8_9PEZI</name>
<dbReference type="InterPro" id="IPR058543">
    <property type="entry name" value="Beta-prop_RSE1/DDB1/CPSF1_2nd"/>
</dbReference>
<protein>
    <submittedName>
        <fullName evidence="6">Cleavage factor two protein 1 protein</fullName>
    </submittedName>
</protein>
<proteinExistence type="predicted"/>
<dbReference type="InterPro" id="IPR050358">
    <property type="entry name" value="RSE1/DDB1/CFT1"/>
</dbReference>
<evidence type="ECO:0000313" key="7">
    <source>
        <dbReference type="Proteomes" id="UP001244011"/>
    </source>
</evidence>
<accession>A0AAJ0BZB8</accession>
<keyword evidence="2" id="KW-0539">Nucleus</keyword>
<evidence type="ECO:0000313" key="6">
    <source>
        <dbReference type="EMBL" id="KAK1767080.1"/>
    </source>
</evidence>
<dbReference type="Pfam" id="PF10433">
    <property type="entry name" value="Beta-prop_RSE1_1st"/>
    <property type="match status" value="1"/>
</dbReference>
<dbReference type="EMBL" id="MU839009">
    <property type="protein sequence ID" value="KAK1767080.1"/>
    <property type="molecule type" value="Genomic_DNA"/>
</dbReference>
<feature type="domain" description="RSE1/DDB1/CPSF1 C-terminal" evidence="3">
    <location>
        <begin position="1057"/>
        <end position="1272"/>
    </location>
</feature>
<dbReference type="InterPro" id="IPR018846">
    <property type="entry name" value="Beta-prop_RSE1/DDB1/CPSF1_1st"/>
</dbReference>
<dbReference type="Pfam" id="PF03178">
    <property type="entry name" value="CPSF_A"/>
    <property type="match status" value="1"/>
</dbReference>
<gene>
    <name evidence="6" type="ORF">QBC33DRAFT_539113</name>
</gene>
<evidence type="ECO:0000259" key="3">
    <source>
        <dbReference type="Pfam" id="PF03178"/>
    </source>
</evidence>
<feature type="domain" description="RSE1/DDB1/CPSF1 first beta-propeller" evidence="4">
    <location>
        <begin position="96"/>
        <end position="464"/>
    </location>
</feature>
<dbReference type="GO" id="GO:0005634">
    <property type="term" value="C:nucleus"/>
    <property type="evidence" value="ECO:0007669"/>
    <property type="project" value="UniProtKB-SubCell"/>
</dbReference>
<dbReference type="InterPro" id="IPR015943">
    <property type="entry name" value="WD40/YVTN_repeat-like_dom_sf"/>
</dbReference>
<keyword evidence="7" id="KW-1185">Reference proteome</keyword>
<evidence type="ECO:0000256" key="2">
    <source>
        <dbReference type="ARBA" id="ARBA00023242"/>
    </source>
</evidence>
<dbReference type="Proteomes" id="UP001244011">
    <property type="component" value="Unassembled WGS sequence"/>
</dbReference>
<evidence type="ECO:0000259" key="5">
    <source>
        <dbReference type="Pfam" id="PF23726"/>
    </source>
</evidence>
<dbReference type="Gene3D" id="2.130.10.10">
    <property type="entry name" value="YVTN repeat-like/Quinoprotein amine dehydrogenase"/>
    <property type="match status" value="2"/>
</dbReference>